<evidence type="ECO:0000256" key="4">
    <source>
        <dbReference type="ARBA" id="ARBA00022475"/>
    </source>
</evidence>
<accession>A0A1G6CG24</accession>
<keyword evidence="4" id="KW-1003">Cell membrane</keyword>
<keyword evidence="5" id="KW-0597">Phosphoprotein</keyword>
<dbReference type="OrthoDB" id="9813151at2"/>
<evidence type="ECO:0000256" key="10">
    <source>
        <dbReference type="ARBA" id="ARBA00022840"/>
    </source>
</evidence>
<keyword evidence="10" id="KW-0067">ATP-binding</keyword>
<dbReference type="InterPro" id="IPR004358">
    <property type="entry name" value="Sig_transdc_His_kin-like_C"/>
</dbReference>
<dbReference type="SUPFAM" id="SSF55874">
    <property type="entry name" value="ATPase domain of HSP90 chaperone/DNA topoisomerase II/histidine kinase"/>
    <property type="match status" value="1"/>
</dbReference>
<dbReference type="InterPro" id="IPR050398">
    <property type="entry name" value="HssS/ArlS-like"/>
</dbReference>
<keyword evidence="6" id="KW-0808">Transferase</keyword>
<dbReference type="GO" id="GO:0005886">
    <property type="term" value="C:plasma membrane"/>
    <property type="evidence" value="ECO:0007669"/>
    <property type="project" value="UniProtKB-SubCell"/>
</dbReference>
<keyword evidence="9 16" id="KW-0418">Kinase</keyword>
<evidence type="ECO:0000256" key="8">
    <source>
        <dbReference type="ARBA" id="ARBA00022741"/>
    </source>
</evidence>
<dbReference type="STRING" id="1732.SAMN02910417_02354"/>
<dbReference type="PANTHER" id="PTHR45528:SF1">
    <property type="entry name" value="SENSOR HISTIDINE KINASE CPXA"/>
    <property type="match status" value="1"/>
</dbReference>
<evidence type="ECO:0000313" key="16">
    <source>
        <dbReference type="EMBL" id="SDB31765.1"/>
    </source>
</evidence>
<evidence type="ECO:0000256" key="11">
    <source>
        <dbReference type="ARBA" id="ARBA00022989"/>
    </source>
</evidence>
<sequence>MKISIRLKLIIGYILFGIVGFILISSFTYKNALKSTTKSRAQSLYKEATSISQSYATEYYGNTLSAQEMKRILTSLSSFMDGEIWLVSSAGKITLSTDTSRVGTALDQFDVTDFGSHNYVIGDFYNIFSAEYLSVYAPVTTDYTVRGYVLIHLPMSAIESDALNLLNTAYLTYLFLMLILLGCMLLILFTWIRKMEKVKKHLKDYHNGNITTPITFSALDDISDITAYISYMEQRLGSLEEDQRNFISNISHDFRSPLTSLKGYIEAMLDGTIPPEMYNKYLKIVLTEAKRLSKLSESLLELNKTGSKGALLDITDFDLHQMIRSALMTFEGQCKEREIHFKLSLTGQKLFVSADMSKIQQILYNLIDNAIKFSFDQSDIHIETSIKGGKVFVSVKDHGAGIAKEDLPKIWDRFYKSDSSRGKDKKGSGIGLSIVKGIIQAHGENINVVSTVDAGTEFIFTLPLADREKL</sequence>
<feature type="transmembrane region" description="Helical" evidence="14">
    <location>
        <begin position="170"/>
        <end position="192"/>
    </location>
</feature>
<comment type="subcellular location">
    <subcellularLocation>
        <location evidence="2">Cell membrane</location>
        <topology evidence="2">Multi-pass membrane protein</topology>
    </subcellularLocation>
</comment>
<keyword evidence="17" id="KW-1185">Reference proteome</keyword>
<evidence type="ECO:0000256" key="9">
    <source>
        <dbReference type="ARBA" id="ARBA00022777"/>
    </source>
</evidence>
<evidence type="ECO:0000256" key="12">
    <source>
        <dbReference type="ARBA" id="ARBA00023012"/>
    </source>
</evidence>
<dbReference type="SMART" id="SM00388">
    <property type="entry name" value="HisKA"/>
    <property type="match status" value="1"/>
</dbReference>
<dbReference type="AlphaFoldDB" id="A0A1G6CG24"/>
<dbReference type="InterPro" id="IPR003594">
    <property type="entry name" value="HATPase_dom"/>
</dbReference>
<evidence type="ECO:0000256" key="3">
    <source>
        <dbReference type="ARBA" id="ARBA00012438"/>
    </source>
</evidence>
<evidence type="ECO:0000256" key="2">
    <source>
        <dbReference type="ARBA" id="ARBA00004651"/>
    </source>
</evidence>
<dbReference type="FunFam" id="3.30.565.10:FF:000006">
    <property type="entry name" value="Sensor histidine kinase WalK"/>
    <property type="match status" value="1"/>
</dbReference>
<protein>
    <recommendedName>
        <fullName evidence="3">histidine kinase</fullName>
        <ecNumber evidence="3">2.7.13.3</ecNumber>
    </recommendedName>
</protein>
<keyword evidence="8" id="KW-0547">Nucleotide-binding</keyword>
<feature type="domain" description="Histidine kinase" evidence="15">
    <location>
        <begin position="249"/>
        <end position="466"/>
    </location>
</feature>
<dbReference type="GO" id="GO:0005524">
    <property type="term" value="F:ATP binding"/>
    <property type="evidence" value="ECO:0007669"/>
    <property type="project" value="UniProtKB-KW"/>
</dbReference>
<evidence type="ECO:0000256" key="13">
    <source>
        <dbReference type="ARBA" id="ARBA00023136"/>
    </source>
</evidence>
<keyword evidence="13 14" id="KW-0472">Membrane</keyword>
<name>A0A1G6CG24_EUBOX</name>
<dbReference type="Gene3D" id="3.30.565.10">
    <property type="entry name" value="Histidine kinase-like ATPase, C-terminal domain"/>
    <property type="match status" value="1"/>
</dbReference>
<dbReference type="Gene3D" id="1.10.287.130">
    <property type="match status" value="1"/>
</dbReference>
<dbReference type="Pfam" id="PF02518">
    <property type="entry name" value="HATPase_c"/>
    <property type="match status" value="1"/>
</dbReference>
<dbReference type="CDD" id="cd00082">
    <property type="entry name" value="HisKA"/>
    <property type="match status" value="1"/>
</dbReference>
<dbReference type="PANTHER" id="PTHR45528">
    <property type="entry name" value="SENSOR HISTIDINE KINASE CPXA"/>
    <property type="match status" value="1"/>
</dbReference>
<evidence type="ECO:0000259" key="15">
    <source>
        <dbReference type="PROSITE" id="PS50109"/>
    </source>
</evidence>
<dbReference type="PROSITE" id="PS50109">
    <property type="entry name" value="HIS_KIN"/>
    <property type="match status" value="1"/>
</dbReference>
<evidence type="ECO:0000313" key="17">
    <source>
        <dbReference type="Proteomes" id="UP000199228"/>
    </source>
</evidence>
<evidence type="ECO:0000256" key="5">
    <source>
        <dbReference type="ARBA" id="ARBA00022553"/>
    </source>
</evidence>
<feature type="transmembrane region" description="Helical" evidence="14">
    <location>
        <begin position="7"/>
        <end position="29"/>
    </location>
</feature>
<dbReference type="InterPro" id="IPR005467">
    <property type="entry name" value="His_kinase_dom"/>
</dbReference>
<evidence type="ECO:0000256" key="1">
    <source>
        <dbReference type="ARBA" id="ARBA00000085"/>
    </source>
</evidence>
<dbReference type="InterPro" id="IPR036890">
    <property type="entry name" value="HATPase_C_sf"/>
</dbReference>
<dbReference type="InterPro" id="IPR036097">
    <property type="entry name" value="HisK_dim/P_sf"/>
</dbReference>
<dbReference type="EMBL" id="FMXR01000019">
    <property type="protein sequence ID" value="SDB31765.1"/>
    <property type="molecule type" value="Genomic_DNA"/>
</dbReference>
<dbReference type="SMART" id="SM00387">
    <property type="entry name" value="HATPase_c"/>
    <property type="match status" value="1"/>
</dbReference>
<comment type="catalytic activity">
    <reaction evidence="1">
        <text>ATP + protein L-histidine = ADP + protein N-phospho-L-histidine.</text>
        <dbReference type="EC" id="2.7.13.3"/>
    </reaction>
</comment>
<dbReference type="EC" id="2.7.13.3" evidence="3"/>
<proteinExistence type="predicted"/>
<keyword evidence="11 14" id="KW-1133">Transmembrane helix</keyword>
<dbReference type="Proteomes" id="UP000199228">
    <property type="component" value="Unassembled WGS sequence"/>
</dbReference>
<dbReference type="FunFam" id="1.10.287.130:FF:000001">
    <property type="entry name" value="Two-component sensor histidine kinase"/>
    <property type="match status" value="1"/>
</dbReference>
<dbReference type="GO" id="GO:0000155">
    <property type="term" value="F:phosphorelay sensor kinase activity"/>
    <property type="evidence" value="ECO:0007669"/>
    <property type="project" value="InterPro"/>
</dbReference>
<evidence type="ECO:0000256" key="6">
    <source>
        <dbReference type="ARBA" id="ARBA00022679"/>
    </source>
</evidence>
<organism evidence="16 17">
    <name type="scientific">Eubacterium oxidoreducens</name>
    <dbReference type="NCBI Taxonomy" id="1732"/>
    <lineage>
        <taxon>Bacteria</taxon>
        <taxon>Bacillati</taxon>
        <taxon>Bacillota</taxon>
        <taxon>Clostridia</taxon>
        <taxon>Eubacteriales</taxon>
        <taxon>Eubacteriaceae</taxon>
        <taxon>Eubacterium</taxon>
    </lineage>
</organism>
<dbReference type="InterPro" id="IPR003661">
    <property type="entry name" value="HisK_dim/P_dom"/>
</dbReference>
<dbReference type="CDD" id="cd00075">
    <property type="entry name" value="HATPase"/>
    <property type="match status" value="1"/>
</dbReference>
<keyword evidence="7 14" id="KW-0812">Transmembrane</keyword>
<keyword evidence="12" id="KW-0902">Two-component regulatory system</keyword>
<dbReference type="Pfam" id="PF00512">
    <property type="entry name" value="HisKA"/>
    <property type="match status" value="1"/>
</dbReference>
<dbReference type="SUPFAM" id="SSF47384">
    <property type="entry name" value="Homodimeric domain of signal transducing histidine kinase"/>
    <property type="match status" value="1"/>
</dbReference>
<dbReference type="RefSeq" id="WP_090174550.1">
    <property type="nucleotide sequence ID" value="NZ_FMXR01000019.1"/>
</dbReference>
<reference evidence="16 17" key="1">
    <citation type="submission" date="2016-10" db="EMBL/GenBank/DDBJ databases">
        <authorList>
            <person name="de Groot N.N."/>
        </authorList>
    </citation>
    <scope>NUCLEOTIDE SEQUENCE [LARGE SCALE GENOMIC DNA]</scope>
    <source>
        <strain evidence="16 17">DSM 3217</strain>
    </source>
</reference>
<gene>
    <name evidence="16" type="ORF">SAMN02910417_02354</name>
</gene>
<dbReference type="PRINTS" id="PR00344">
    <property type="entry name" value="BCTRLSENSOR"/>
</dbReference>
<evidence type="ECO:0000256" key="7">
    <source>
        <dbReference type="ARBA" id="ARBA00022692"/>
    </source>
</evidence>
<evidence type="ECO:0000256" key="14">
    <source>
        <dbReference type="SAM" id="Phobius"/>
    </source>
</evidence>